<dbReference type="GO" id="GO:0009311">
    <property type="term" value="P:oligosaccharide metabolic process"/>
    <property type="evidence" value="ECO:0007669"/>
    <property type="project" value="TreeGrafter"/>
</dbReference>
<keyword evidence="5" id="KW-0732">Signal</keyword>
<feature type="chain" id="PRO_5041633861" description="Alpha-galactosidase" evidence="5">
    <location>
        <begin position="18"/>
        <end position="334"/>
    </location>
</feature>
<keyword evidence="4" id="KW-1015">Disulfide bond</keyword>
<evidence type="ECO:0000313" key="6">
    <source>
        <dbReference type="EMBL" id="KAK3084282.1"/>
    </source>
</evidence>
<dbReference type="GO" id="GO:0005737">
    <property type="term" value="C:cytoplasm"/>
    <property type="evidence" value="ECO:0007669"/>
    <property type="project" value="TreeGrafter"/>
</dbReference>
<protein>
    <recommendedName>
        <fullName evidence="4">Alpha-galactosidase</fullName>
        <ecNumber evidence="4">3.2.1.-</ecNumber>
    </recommendedName>
</protein>
<comment type="subunit">
    <text evidence="4">Homodimer.</text>
</comment>
<dbReference type="InterPro" id="IPR017853">
    <property type="entry name" value="GH"/>
</dbReference>
<keyword evidence="3 4" id="KW-0326">Glycosidase</keyword>
<dbReference type="EC" id="3.2.1.-" evidence="4"/>
<evidence type="ECO:0000256" key="1">
    <source>
        <dbReference type="ARBA" id="ARBA00009743"/>
    </source>
</evidence>
<dbReference type="EMBL" id="VSWD01000013">
    <property type="protein sequence ID" value="KAK3084282.1"/>
    <property type="molecule type" value="Genomic_DNA"/>
</dbReference>
<dbReference type="AlphaFoldDB" id="A0AA88XWA8"/>
<dbReference type="PRINTS" id="PR00740">
    <property type="entry name" value="GLHYDRLASE27"/>
</dbReference>
<sequence length="334" mass="38502">MRETLLLLVLTLAGTFALDNGVALTPPKGWRSWERFRCNTDCDNDPQNCISSQLFEVMADRMIEEKFVLDYDPESSWDYIMLDDCWSDLKRDDDGKLRTSYSFGGRIQELADYMHARKIKLGLHLDLGPRTCNGYPGSKGYFEQDAQTLAEWGVDMVHLDACTANVDDLDTDFPAMSNYLNKTGRPMYISCGWPKYLLRKGIQPDYRKIAKYCNSWRVYEDVEDSWLSVTKAFDYYGNNTGHFNEIAGPGAWNDMGTVVGDYGLSYDEQRVQMALWSMMSVPLFMSTDLRKLSTQSKDLLQNYWLEDLGGYYGNRPGYRFRKVRTEILISKYSA</sequence>
<evidence type="ECO:0000313" key="7">
    <source>
        <dbReference type="Proteomes" id="UP001186944"/>
    </source>
</evidence>
<dbReference type="CDD" id="cd14792">
    <property type="entry name" value="GH27"/>
    <property type="match status" value="1"/>
</dbReference>
<name>A0AA88XWA8_PINIB</name>
<gene>
    <name evidence="6" type="ORF">FSP39_011005</name>
</gene>
<evidence type="ECO:0000256" key="2">
    <source>
        <dbReference type="ARBA" id="ARBA00022801"/>
    </source>
</evidence>
<evidence type="ECO:0000256" key="4">
    <source>
        <dbReference type="RuleBase" id="RU361168"/>
    </source>
</evidence>
<evidence type="ECO:0000256" key="3">
    <source>
        <dbReference type="ARBA" id="ARBA00023295"/>
    </source>
</evidence>
<dbReference type="PANTHER" id="PTHR11452">
    <property type="entry name" value="ALPHA-GALACTOSIDASE/ALPHA-N-ACETYLGALACTOSAMINIDASE"/>
    <property type="match status" value="1"/>
</dbReference>
<keyword evidence="2 4" id="KW-0378">Hydrolase</keyword>
<dbReference type="GO" id="GO:0004557">
    <property type="term" value="F:alpha-galactosidase activity"/>
    <property type="evidence" value="ECO:0007669"/>
    <property type="project" value="TreeGrafter"/>
</dbReference>
<proteinExistence type="inferred from homology"/>
<reference evidence="6" key="1">
    <citation type="submission" date="2019-08" db="EMBL/GenBank/DDBJ databases">
        <title>The improved chromosome-level genome for the pearl oyster Pinctada fucata martensii using PacBio sequencing and Hi-C.</title>
        <authorList>
            <person name="Zheng Z."/>
        </authorList>
    </citation>
    <scope>NUCLEOTIDE SEQUENCE</scope>
    <source>
        <strain evidence="6">ZZ-2019</strain>
        <tissue evidence="6">Adductor muscle</tissue>
    </source>
</reference>
<dbReference type="Pfam" id="PF16499">
    <property type="entry name" value="Melibiase_2"/>
    <property type="match status" value="1"/>
</dbReference>
<comment type="caution">
    <text evidence="6">The sequence shown here is derived from an EMBL/GenBank/DDBJ whole genome shotgun (WGS) entry which is preliminary data.</text>
</comment>
<dbReference type="SUPFAM" id="SSF51445">
    <property type="entry name" value="(Trans)glycosidases"/>
    <property type="match status" value="1"/>
</dbReference>
<organism evidence="6 7">
    <name type="scientific">Pinctada imbricata</name>
    <name type="common">Atlantic pearl-oyster</name>
    <name type="synonym">Pinctada martensii</name>
    <dbReference type="NCBI Taxonomy" id="66713"/>
    <lineage>
        <taxon>Eukaryota</taxon>
        <taxon>Metazoa</taxon>
        <taxon>Spiralia</taxon>
        <taxon>Lophotrochozoa</taxon>
        <taxon>Mollusca</taxon>
        <taxon>Bivalvia</taxon>
        <taxon>Autobranchia</taxon>
        <taxon>Pteriomorphia</taxon>
        <taxon>Pterioida</taxon>
        <taxon>Pterioidea</taxon>
        <taxon>Pteriidae</taxon>
        <taxon>Pinctada</taxon>
    </lineage>
</organism>
<accession>A0AA88XWA8</accession>
<dbReference type="InterPro" id="IPR002241">
    <property type="entry name" value="Glyco_hydro_27"/>
</dbReference>
<dbReference type="Proteomes" id="UP001186944">
    <property type="component" value="Unassembled WGS sequence"/>
</dbReference>
<feature type="signal peptide" evidence="5">
    <location>
        <begin position="1"/>
        <end position="17"/>
    </location>
</feature>
<keyword evidence="7" id="KW-1185">Reference proteome</keyword>
<dbReference type="GO" id="GO:0016139">
    <property type="term" value="P:glycoside catabolic process"/>
    <property type="evidence" value="ECO:0007669"/>
    <property type="project" value="TreeGrafter"/>
</dbReference>
<dbReference type="InterPro" id="IPR013785">
    <property type="entry name" value="Aldolase_TIM"/>
</dbReference>
<dbReference type="PANTHER" id="PTHR11452:SF14">
    <property type="entry name" value="ALPHA-GALACTOSIDASE A"/>
    <property type="match status" value="1"/>
</dbReference>
<comment type="similarity">
    <text evidence="1 4">Belongs to the glycosyl hydrolase 27 family.</text>
</comment>
<evidence type="ECO:0000256" key="5">
    <source>
        <dbReference type="SAM" id="SignalP"/>
    </source>
</evidence>
<dbReference type="Gene3D" id="3.20.20.70">
    <property type="entry name" value="Aldolase class I"/>
    <property type="match status" value="1"/>
</dbReference>